<protein>
    <submittedName>
        <fullName evidence="1">Uncharacterized protein</fullName>
    </submittedName>
</protein>
<comment type="caution">
    <text evidence="1">The sequence shown here is derived from an EMBL/GenBank/DDBJ whole genome shotgun (WGS) entry which is preliminary data.</text>
</comment>
<dbReference type="EMBL" id="JBHSWB010000003">
    <property type="protein sequence ID" value="MFC6663504.1"/>
    <property type="molecule type" value="Genomic_DNA"/>
</dbReference>
<reference evidence="2" key="1">
    <citation type="journal article" date="2019" name="Int. J. Syst. Evol. Microbiol.">
        <title>The Global Catalogue of Microorganisms (GCM) 10K type strain sequencing project: providing services to taxonomists for standard genome sequencing and annotation.</title>
        <authorList>
            <consortium name="The Broad Institute Genomics Platform"/>
            <consortium name="The Broad Institute Genome Sequencing Center for Infectious Disease"/>
            <person name="Wu L."/>
            <person name="Ma J."/>
        </authorList>
    </citation>
    <scope>NUCLEOTIDE SEQUENCE [LARGE SCALE GENOMIC DNA]</scope>
    <source>
        <strain evidence="2">CCUG 63830</strain>
    </source>
</reference>
<name>A0ABW1ZRA4_9DEIO</name>
<evidence type="ECO:0000313" key="2">
    <source>
        <dbReference type="Proteomes" id="UP001596317"/>
    </source>
</evidence>
<keyword evidence="2" id="KW-1185">Reference proteome</keyword>
<dbReference type="Proteomes" id="UP001596317">
    <property type="component" value="Unassembled WGS sequence"/>
</dbReference>
<gene>
    <name evidence="1" type="ORF">ACFP90_26140</name>
</gene>
<evidence type="ECO:0000313" key="1">
    <source>
        <dbReference type="EMBL" id="MFC6663504.1"/>
    </source>
</evidence>
<accession>A0ABW1ZRA4</accession>
<dbReference type="RefSeq" id="WP_224607488.1">
    <property type="nucleotide sequence ID" value="NZ_JAIQXV010000006.1"/>
</dbReference>
<sequence>MATKSNSRLQSLIRHALEERAARGHQGDLPEGKVTLRLQAMDVFWLAQLAELMDATRTRAASQLLSAAIRDAAQAAGLDTEGEAFQSAFQAFLSQEFPHETSPPADD</sequence>
<organism evidence="1 2">
    <name type="scientific">Deinococcus multiflagellatus</name>
    <dbReference type="NCBI Taxonomy" id="1656887"/>
    <lineage>
        <taxon>Bacteria</taxon>
        <taxon>Thermotogati</taxon>
        <taxon>Deinococcota</taxon>
        <taxon>Deinococci</taxon>
        <taxon>Deinococcales</taxon>
        <taxon>Deinococcaceae</taxon>
        <taxon>Deinococcus</taxon>
    </lineage>
</organism>
<proteinExistence type="predicted"/>